<keyword evidence="6" id="KW-1185">Reference proteome</keyword>
<dbReference type="RefSeq" id="WP_077922798.1">
    <property type="nucleotide sequence ID" value="NZ_SBLB01000002.1"/>
</dbReference>
<dbReference type="EMBL" id="SBLB01000002">
    <property type="protein sequence ID" value="RYC70330.1"/>
    <property type="molecule type" value="Genomic_DNA"/>
</dbReference>
<reference evidence="5 6" key="1">
    <citation type="submission" date="2019-01" db="EMBL/GenBank/DDBJ databases">
        <title>Spirosoma flava sp. nov., a propanil-degrading bacterium isolated from herbicide-contaminated soil.</title>
        <authorList>
            <person name="Zhang L."/>
            <person name="Jiang J.-D."/>
        </authorList>
    </citation>
    <scope>NUCLEOTIDE SEQUENCE [LARGE SCALE GENOMIC DNA]</scope>
    <source>
        <strain evidence="5 6">TY50</strain>
    </source>
</reference>
<feature type="region of interest" description="Disordered" evidence="4">
    <location>
        <begin position="1"/>
        <end position="40"/>
    </location>
</feature>
<dbReference type="AlphaFoldDB" id="A0A4Q2URN0"/>
<keyword evidence="2 5" id="KW-0689">Ribosomal protein</keyword>
<evidence type="ECO:0000256" key="2">
    <source>
        <dbReference type="ARBA" id="ARBA00022980"/>
    </source>
</evidence>
<dbReference type="Pfam" id="PF17070">
    <property type="entry name" value="Thx"/>
    <property type="match status" value="1"/>
</dbReference>
<dbReference type="Proteomes" id="UP000290407">
    <property type="component" value="Unassembled WGS sequence"/>
</dbReference>
<evidence type="ECO:0000256" key="4">
    <source>
        <dbReference type="SAM" id="MobiDB-lite"/>
    </source>
</evidence>
<dbReference type="InterPro" id="IPR031414">
    <property type="entry name" value="Ribosomal_bTHX"/>
</dbReference>
<keyword evidence="3" id="KW-0687">Ribonucleoprotein</keyword>
<dbReference type="NCBIfam" id="TIGR04560">
    <property type="entry name" value="ribo_THX"/>
    <property type="match status" value="1"/>
</dbReference>
<proteinExistence type="inferred from homology"/>
<name>A0A4Q2URN0_9BACT</name>
<evidence type="ECO:0000313" key="6">
    <source>
        <dbReference type="Proteomes" id="UP000290407"/>
    </source>
</evidence>
<dbReference type="GO" id="GO:0005840">
    <property type="term" value="C:ribosome"/>
    <property type="evidence" value="ECO:0007669"/>
    <property type="project" value="UniProtKB-KW"/>
</dbReference>
<feature type="compositionally biased region" description="Basic residues" evidence="4">
    <location>
        <begin position="1"/>
        <end position="12"/>
    </location>
</feature>
<protein>
    <submittedName>
        <fullName evidence="5">30S ribosomal protein THX</fullName>
    </submittedName>
</protein>
<comment type="caution">
    <text evidence="5">The sequence shown here is derived from an EMBL/GenBank/DDBJ whole genome shotgun (WGS) entry which is preliminary data.</text>
</comment>
<organism evidence="5 6">
    <name type="scientific">Spirosoma sordidisoli</name>
    <dbReference type="NCBI Taxonomy" id="2502893"/>
    <lineage>
        <taxon>Bacteria</taxon>
        <taxon>Pseudomonadati</taxon>
        <taxon>Bacteroidota</taxon>
        <taxon>Cytophagia</taxon>
        <taxon>Cytophagales</taxon>
        <taxon>Cytophagaceae</taxon>
        <taxon>Spirosoma</taxon>
    </lineage>
</organism>
<evidence type="ECO:0000313" key="5">
    <source>
        <dbReference type="EMBL" id="RYC70330.1"/>
    </source>
</evidence>
<gene>
    <name evidence="5" type="ORF">EQG79_10740</name>
</gene>
<comment type="similarity">
    <text evidence="1">Belongs to the bacterial ribosomal protein bTHX family.</text>
</comment>
<sequence>MGKGDKKSRKGKISMGSYGNTRPQHPKKWTAPKPAPKPVD</sequence>
<evidence type="ECO:0000256" key="1">
    <source>
        <dbReference type="ARBA" id="ARBA00010834"/>
    </source>
</evidence>
<accession>A0A4Q2URN0</accession>
<dbReference type="GO" id="GO:1990904">
    <property type="term" value="C:ribonucleoprotein complex"/>
    <property type="evidence" value="ECO:0007669"/>
    <property type="project" value="UniProtKB-KW"/>
</dbReference>
<evidence type="ECO:0000256" key="3">
    <source>
        <dbReference type="ARBA" id="ARBA00023274"/>
    </source>
</evidence>
<dbReference type="InterPro" id="IPR030826">
    <property type="entry name" value="Ribosomal_bTHX/bTHXc/bTHXm"/>
</dbReference>